<sequence length="271" mass="31644">MWYPGHIEKTKSLIKKHLKLVNAVVEILDSRAPYVSRAYEEDQLFRNKKRIIILNKKDLCDMKKTKLWEKFYKEKGEDVFSLSLNEFNVKDFFLNYIYPIVPQKFNEKTLMIVGIPNVGKSTFINRLKGKKSAAVGNKPGITRGLQWITVSKDLKILDTPGVLYPKLFRKDLVNKLILIGSLKAEDSEMDEALFYLFDFLKREYTTILDSVLEEWEHCENAIEFIEKFCMKRNFLKKGGVPDYERGRNIFLKEISDGKYGGITYEIPSDID</sequence>
<dbReference type="PROSITE" id="PS51721">
    <property type="entry name" value="G_CP"/>
    <property type="match status" value="1"/>
</dbReference>
<evidence type="ECO:0000259" key="5">
    <source>
        <dbReference type="PROSITE" id="PS51721"/>
    </source>
</evidence>
<dbReference type="InterPro" id="IPR016478">
    <property type="entry name" value="GTPase_MTG1"/>
</dbReference>
<keyword evidence="3" id="KW-0963">Cytoplasm</keyword>
<proteinExistence type="inferred from homology"/>
<dbReference type="Gene3D" id="3.40.50.300">
    <property type="entry name" value="P-loop containing nucleotide triphosphate hydrolases"/>
    <property type="match status" value="1"/>
</dbReference>
<accession>A0A2K1P4C8</accession>
<dbReference type="EMBL" id="AZRL01000004">
    <property type="protein sequence ID" value="PNR97659.1"/>
    <property type="molecule type" value="Genomic_DNA"/>
</dbReference>
<dbReference type="Proteomes" id="UP000236434">
    <property type="component" value="Unassembled WGS sequence"/>
</dbReference>
<dbReference type="NCBIfam" id="TIGR03596">
    <property type="entry name" value="GTPase_YlqF"/>
    <property type="match status" value="1"/>
</dbReference>
<feature type="binding site" evidence="4">
    <location>
        <begin position="117"/>
        <end position="122"/>
    </location>
    <ligand>
        <name>GTP</name>
        <dbReference type="ChEBI" id="CHEBI:37565"/>
    </ligand>
</feature>
<dbReference type="InterPro" id="IPR030378">
    <property type="entry name" value="G_CP_dom"/>
</dbReference>
<organism evidence="6 7">
    <name type="scientific">Petrotoga olearia DSM 13574</name>
    <dbReference type="NCBI Taxonomy" id="1122955"/>
    <lineage>
        <taxon>Bacteria</taxon>
        <taxon>Thermotogati</taxon>
        <taxon>Thermotogota</taxon>
        <taxon>Thermotogae</taxon>
        <taxon>Petrotogales</taxon>
        <taxon>Petrotogaceae</taxon>
        <taxon>Petrotoga</taxon>
    </lineage>
</organism>
<comment type="similarity">
    <text evidence="3">Belongs to the TRAFAC class YlqF/YawG GTPase family. MTG1 subfamily.</text>
</comment>
<evidence type="ECO:0000313" key="7">
    <source>
        <dbReference type="Proteomes" id="UP000236434"/>
    </source>
</evidence>
<dbReference type="GO" id="GO:0005525">
    <property type="term" value="F:GTP binding"/>
    <property type="evidence" value="ECO:0007669"/>
    <property type="project" value="UniProtKB-KW"/>
</dbReference>
<dbReference type="GO" id="GO:0006412">
    <property type="term" value="P:translation"/>
    <property type="evidence" value="ECO:0007669"/>
    <property type="project" value="TreeGrafter"/>
</dbReference>
<dbReference type="Pfam" id="PF01926">
    <property type="entry name" value="MMR_HSR1"/>
    <property type="match status" value="1"/>
</dbReference>
<protein>
    <recommendedName>
        <fullName evidence="3">Ribosome biogenesis GTPase A</fullName>
    </recommendedName>
</protein>
<dbReference type="InterPro" id="IPR019991">
    <property type="entry name" value="GTP-bd_ribosome_bgen"/>
</dbReference>
<dbReference type="RefSeq" id="WP_103066490.1">
    <property type="nucleotide sequence ID" value="NZ_AZRL01000004.1"/>
</dbReference>
<comment type="subcellular location">
    <subcellularLocation>
        <location evidence="3">Cytoplasm</location>
    </subcellularLocation>
</comment>
<evidence type="ECO:0000313" key="6">
    <source>
        <dbReference type="EMBL" id="PNR97659.1"/>
    </source>
</evidence>
<evidence type="ECO:0000256" key="3">
    <source>
        <dbReference type="PIRNR" id="PIRNR006230"/>
    </source>
</evidence>
<name>A0A2K1P4C8_9BACT</name>
<dbReference type="GO" id="GO:0005737">
    <property type="term" value="C:cytoplasm"/>
    <property type="evidence" value="ECO:0007669"/>
    <property type="project" value="UniProtKB-SubCell"/>
</dbReference>
<comment type="function">
    <text evidence="3">Required for a late step of 50S ribosomal subunit assembly. Has GTPase activity.</text>
</comment>
<dbReference type="CDD" id="cd01856">
    <property type="entry name" value="YlqF"/>
    <property type="match status" value="1"/>
</dbReference>
<dbReference type="InterPro" id="IPR023179">
    <property type="entry name" value="GTP-bd_ortho_bundle_sf"/>
</dbReference>
<feature type="domain" description="CP-type G" evidence="5">
    <location>
        <begin position="10"/>
        <end position="165"/>
    </location>
</feature>
<dbReference type="OrthoDB" id="9779790at2"/>
<evidence type="ECO:0000256" key="4">
    <source>
        <dbReference type="PIRSR" id="PIRSR006230-1"/>
    </source>
</evidence>
<reference evidence="6 7" key="1">
    <citation type="submission" date="2013-12" db="EMBL/GenBank/DDBJ databases">
        <title>Comparative genomics of Petrotoga isolates.</title>
        <authorList>
            <person name="Nesbo C.L."/>
            <person name="Charchuk R."/>
            <person name="Chow K."/>
        </authorList>
    </citation>
    <scope>NUCLEOTIDE SEQUENCE [LARGE SCALE GENOMIC DNA]</scope>
    <source>
        <strain evidence="6 7">DSM 13574</strain>
    </source>
</reference>
<feature type="binding site" evidence="4">
    <location>
        <position position="161"/>
    </location>
    <ligand>
        <name>GTP</name>
        <dbReference type="ChEBI" id="CHEBI:37565"/>
    </ligand>
</feature>
<dbReference type="InterPro" id="IPR006073">
    <property type="entry name" value="GTP-bd"/>
</dbReference>
<comment type="caution">
    <text evidence="6">The sequence shown here is derived from an EMBL/GenBank/DDBJ whole genome shotgun (WGS) entry which is preliminary data.</text>
</comment>
<feature type="binding site" evidence="4">
    <location>
        <begin position="55"/>
        <end position="58"/>
    </location>
    <ligand>
        <name>GTP</name>
        <dbReference type="ChEBI" id="CHEBI:37565"/>
    </ligand>
</feature>
<gene>
    <name evidence="6" type="ORF">X929_02675</name>
</gene>
<dbReference type="PIRSF" id="PIRSF006230">
    <property type="entry name" value="MG442"/>
    <property type="match status" value="1"/>
</dbReference>
<dbReference type="GO" id="GO:0003924">
    <property type="term" value="F:GTPase activity"/>
    <property type="evidence" value="ECO:0007669"/>
    <property type="project" value="TreeGrafter"/>
</dbReference>
<dbReference type="AlphaFoldDB" id="A0A2K1P4C8"/>
<dbReference type="InterPro" id="IPR027417">
    <property type="entry name" value="P-loop_NTPase"/>
</dbReference>
<dbReference type="SUPFAM" id="SSF52540">
    <property type="entry name" value="P-loop containing nucleoside triphosphate hydrolases"/>
    <property type="match status" value="1"/>
</dbReference>
<dbReference type="Gene3D" id="1.10.1580.10">
    <property type="match status" value="1"/>
</dbReference>
<dbReference type="PANTHER" id="PTHR45782:SF4">
    <property type="entry name" value="MITOCHONDRIAL RIBOSOME-ASSOCIATED GTPASE 1"/>
    <property type="match status" value="1"/>
</dbReference>
<evidence type="ECO:0000256" key="1">
    <source>
        <dbReference type="ARBA" id="ARBA00022741"/>
    </source>
</evidence>
<keyword evidence="2 3" id="KW-0342">GTP-binding</keyword>
<keyword evidence="1 3" id="KW-0547">Nucleotide-binding</keyword>
<evidence type="ECO:0000256" key="2">
    <source>
        <dbReference type="ARBA" id="ARBA00023134"/>
    </source>
</evidence>
<dbReference type="PANTHER" id="PTHR45782">
    <property type="entry name" value="MITOCHONDRIAL RIBOSOME-ASSOCIATED GTPASE 1"/>
    <property type="match status" value="1"/>
</dbReference>